<feature type="compositionally biased region" description="Polar residues" evidence="15">
    <location>
        <begin position="1491"/>
        <end position="1503"/>
    </location>
</feature>
<dbReference type="InterPro" id="IPR025687">
    <property type="entry name" value="Znf-C4pol"/>
</dbReference>
<accession>A0A8B8ASR5</accession>
<feature type="compositionally biased region" description="Low complexity" evidence="15">
    <location>
        <begin position="3404"/>
        <end position="3425"/>
    </location>
</feature>
<keyword evidence="13" id="KW-0234">DNA repair</keyword>
<dbReference type="SUPFAM" id="SSF56672">
    <property type="entry name" value="DNA/RNA polymerases"/>
    <property type="match status" value="1"/>
</dbReference>
<feature type="compositionally biased region" description="Polar residues" evidence="15">
    <location>
        <begin position="630"/>
        <end position="753"/>
    </location>
</feature>
<feature type="region of interest" description="Disordered" evidence="15">
    <location>
        <begin position="3204"/>
        <end position="3299"/>
    </location>
</feature>
<evidence type="ECO:0000256" key="4">
    <source>
        <dbReference type="ARBA" id="ARBA00021589"/>
    </source>
</evidence>
<feature type="domain" description="C4-type zinc-finger of DNA polymerase delta" evidence="18">
    <location>
        <begin position="4141"/>
        <end position="4209"/>
    </location>
</feature>
<proteinExistence type="inferred from homology"/>
<feature type="compositionally biased region" description="Low complexity" evidence="15">
    <location>
        <begin position="1128"/>
        <end position="1148"/>
    </location>
</feature>
<feature type="compositionally biased region" description="Basic and acidic residues" evidence="15">
    <location>
        <begin position="2017"/>
        <end position="2038"/>
    </location>
</feature>
<sequence>MFSIRIVTTDHYQGVPIPGLDVQYADFRGAAVKKVPVIRVFGSTPQGQKTCMHVHGVFPYLYVPYDGTQPWDRYLRLFANSLDKALNVAQGNASAETQHVYKITLVAGIPMYGYHEKEQQFLKIYFYNPNIVRRAADLLLGGAVLNKGFQPHESHIPYTLQMFIDYNLYGMNMLNVAAVKFRRKAQDENANPQDDRNRPASNPSTPTSPDGSLQDWLNNASLSQPTHLWNADTITRDLYLESDVLRQSTCELEVDVVAADILNRLEVDANIGTNPGLAALWEDERQRKRNLGQSSQITPQASQDRDSVEISDSDQTLSNRFREIVLSQLPYIDSQSDSMSESSQEEIIPTQSASSVDFHSSQYTDEMEASQSTIILDEEEEENRAGIVNMDSIQRVISMSQHFSATPLSQQSDEPQDRSLAALLASLADDSSPPASQAAAGEVAVLEEKDSILLEAAVVPDEETADRDEAETLEMSQVVWEEGSPEEEQREGQGAEFDLEGLDTTWNDSQAAHRTEEDRIPQFDGADDEKPPTAKKSKKKRLGTTGPVISGPNKASPQGQIPQGASYSGAYNNSPQNMYGGSSSQYPYSGQGYSMDYGGNYPYNPQWNPQGSYSGNMGFGMQGWEQTVWDAQNTNVQQQLSPEGQGLTSPQGHSQQQVLGNPPLSQNSPQFQRSVHNVQSPQCHPSPHSVQSPQCHPSPQDVQSPQCQPSSQNLQSPHGLNSPQGTSPRSIQTQNVSTQGAPSSSVSFNNLTPGHSFPGPAVEQRDSFSALMNDETLSNNLWNFSEFGGLSDSDNMLSQVDCSMNGQTALSQNSMQQMCYSQNSSNFLPQTGQSSSSTQGSLHPFPSGQPGMTSTPGEGTHNSQDNKIQQGVISNSQSFSNSPSGISQRNYPGFSGYSQQGGFPQQSFSGSFSSSYSSFPSQSSPKTSSGHSSTEGNLSDRALRSPQFSAGVDSAIPNNNFRAHSNFPPSFSGSNEINNDKRPKGQISDHHHMSGSGGMLSVDPQGKPQVTLNSSPESSLFSNSQPVYQNYSRSSGGSDSQSLAFSSHSYHGSQPASQYYNSQNNFSGPDWGQHVTELNSNTSAQNPSNTKTPKKRGPKKKKDESTSATATKKKTSTKKSAKKAVVDGSPAVSVAPPSSSSSSLGSVLQRSNSFQPRGPNLTGGNLLEKLLMANEEEDKKGKCESRSQVNAASTKTLSSPTSSFPSPADSGSLKSGGSRSSLPSSNSLVISPPLDRNSPPESHHPTGGPHHQTPQRPQQMVKPTAQVPQQMMQPSKQVHQQMTQQLTAGNHHLNQGPHFVSQGPNQLSQGPHQMHKGHHQVNQAPHSVFQGPHQVKPGPSSITSNPNLNSAHYLSPFREKIPDKDRLPQSVAAKSLDSLFSLQNLVSTVSQKTQFGQNVRQIATDGKPYSCSESELRSYIKKNIGPVETPSSLTELVGSSECEIPSRKPSNVSELIRSKLEVEAKKQTSMSVSDLPTPDRRWSTPGESLPGHNTCSPGRNGATNAGHPSVGCVSDRDSTVSSSSRASLSSVDSIIRDKSSSDSSITHPYLMHSEFASPDQSFSPMSNKCSAPSGGQVSSRERTMSMSSVNSNRTEFSRSLKQKSSNRPSLVRSFSTPTLQPPKRKRGRPRKESLPPVVNQPSKYTYSFVVPAPVFKTLQFIPLKHRSHREKVQVVRMHPMDARRYSLLKIGREVVKLNKLTEKQIGKLTCMNSTEVSDPMFRDSSEQLELMEKSIERTNSPKLSEQLIQRREGSESNELTCSDSPKQLEASELTCSDSFKQLEASKLMRSDSFKQSEACEQSLPRRNTLPLVSPKKAYPSYEELREEVAKSKGVQKLVAEKEQPFAELWCVEDKGSEPQPIEKVTLASIIDKAFSSMCTEEDREGGRDRGDLRGETSNWQGSGEERPRGKERSQQGPNSKYQAQFFKYLQRTSDMPLPIDDPMNSCVKHDPKATSSKTVPKKNKLKLNRRHPLVIDPDQEETPDPVLRDVSLTEASNGTNTPVQSQTPITGRSPARHQGEPYRLFDSDILDPRIKSSTEESDQLSSEEGESRMVNGSVNRREDNATKHLSQDTGMMEFTDSKPHSESGKCLARHEPAKNSASLTHEPQLVTCEQGSSASVIDSDESFHIVNNGDLCDSKQMETSKSVLNLSVVPNTSPTMHLTNEKSVQSPQGSENGPPSNTGSDLENMLPASDNKRELEQEVRKPSQFEGHMTRSRSSSANSSRQHSNDDKVRRKNSSESETEKTKKNASRQGRKRKREIPGVDYFVTGKFKGHKRMTVQLKKLNISNGTVVKLSQVISLNSLFQKNGSNHHKTVQAPVMAAHESFCDNIFEKFKSFHSSKFFGNIVSDDSSKDSTYFQPRKSRLSLPKRSRPSDDVIEISSSDDERQPMKSQVREVSESVICVEEDEYDDEMEDEKDSCDEKNTERNVKLSQKSVRKKRKTNKCRKIHAAFNGASYRNRRKRSRSHSGKLMTSLSLLHQATLANLLDTPTSYCESTDDYRTKYDDALFSMALYSPLPPEELEKSPPRAQSPTDLQEISGTPHGDKTNLFDDLYRALMSDDESRSPVWSPVKTSKPVIVNLEESPLKEGTCQIKADSVPSVDKMQIDKIGNTKVDVRGTKSENKDVSKCVNSLCNQSDGFRETFDQFSDVPSGSTTQEDSNYSDSFYEATNHQSKGAKLGPLHFKRKAIVKVRPLTELEIKRYCLRPVCGGKENIPVVSDSESFSPPDLGPPIIPKYGKDYQEESEGPPDLIRNDSITDQDSQEFWDSGERLPDTEVPRSRSSDRSFNVTNGAQNVMYTGNSQKGKETSKESSSGTGRNGVSSDNGMRREQKDAAKGGSQEKATRPAPQPGGGGKGRFRSTTPSRQRILKPKQPPPRRQRVEDTARQYGLQRVVNQDAFCSNADDVPDKPREVGGRVLTLQNNRVTSFLEYLSTVTGEGLAAFRQILAATDRILPSQTDNQTVMDSITKDHTLRCSLLGDRTVTMVPCKQPPSQAKVRTWLEKKEQYRQQKKKEKPGKQQEASAQENQFTRIIPHDIAPQPDTLEKDKNNMKTPKHRLLTREVSFNETTEIFNMDDDSYSPVKQNGVSGQEVITEEIGERKSSSQDSEEENVISPSPPQQTRCSFRRNESDIISPSPQKPTHFSFRRNESDVISPSPPKLTSSSVRRSSQQSGNPLRSRLSDPGVNKQPYEAVRRNLIGSVHSTPVSARDQRSLLETINVTPISHRTDEDKGDMTPATQTPGVFQTPRRIPQSKTETAGPSDPRRSLMSSAEMRDLATPTNSKGNTSQIDGPTPKNSFGFKVSQHDFQKAKALHEVQNLTVMSLELHAETRRDLMPDPEVDPILAVFYNILNDVTMSGVQREVTGVILVDKKSKESQLVMKNRKRKMNPTSPQLSHDSGSEVTSPQPSTSSDRPPSPQPSTSTAQPPPQRGNRARSVSPTPRPCAKVPRGEDVREIEATLLQRSGVNGDLEVTYVESEEELFTQVLKIFSKWDPDILVGYEIQRFSWGYLFQRASHLSVNLCAQMSRIPDEKKKSSFKAESDEWGADYSSEIHLAGRVILNLWRILKHEVTLNIYTFENVAHHVLHMRVPKFSLQTLNSWFKHRTHLYRWRFIKNYITRVQGNLKLIDQLDLIGRTSEFARVFGIEFYHVLSRGSQYRVESMMLRLAKPMNFIPASPGVQQRARMRAPECIPLTLEPESRFYADPVVVVDFQSLYPSIMIAHNYCFSTCVGRLDFLERAHEGPIEFGCTHLRISPKTLNRIKNDVTVSPNGVVFVKEHVRKGIISKMVEEILNTRIMVKKSMKEHKDDKGLHRLLDARQLGLKLIANVTYGYTGANFSGRMPCIEVGDSIVRKARETLERAIKLVEERKDWGARVVYGDTDSMFIEMKGCSKDEAFRIGYEICEAVTAMNPKPIKLKFEKVYYPCVLQTKKRYVGYSYETPDQKEPIFDAKGIETVRRDSCAAVSKILERSIKILFGCKDVSKVKEYVLRQCRKFMEGKVSMQDCVFAKEYRGMKGYKPGACVPALEIAKKTLRQDRRAEPRTGERVPYVIVYGSPGLPLIQLVRQPQDVLADPSLRLNATYYITKQILPPLDRIFSLLGVDVFSWYNDMPKVVRVVPQSLLSTDQRKGTISQYFSATNCPVCDKQTNQAICNICVKDPQNVCVTLCDRIRRWEKVYHDLVQVCNTCMGVTDENQPCMSLDCPIMFRRVLAKQDVQKGTQLREVVSKVLDF</sequence>
<dbReference type="GO" id="GO:0000724">
    <property type="term" value="P:double-strand break repair via homologous recombination"/>
    <property type="evidence" value="ECO:0007669"/>
    <property type="project" value="TreeGrafter"/>
</dbReference>
<dbReference type="Gene3D" id="3.90.1600.10">
    <property type="entry name" value="Palm domain of DNA polymerase"/>
    <property type="match status" value="1"/>
</dbReference>
<dbReference type="GO" id="GO:0051536">
    <property type="term" value="F:iron-sulfur cluster binding"/>
    <property type="evidence" value="ECO:0007669"/>
    <property type="project" value="UniProtKB-KW"/>
</dbReference>
<dbReference type="InterPro" id="IPR006133">
    <property type="entry name" value="DNA-dir_DNA_pol_B_exonuc"/>
</dbReference>
<feature type="compositionally biased region" description="Polar residues" evidence="15">
    <location>
        <begin position="291"/>
        <end position="302"/>
    </location>
</feature>
<feature type="compositionally biased region" description="Polar residues" evidence="15">
    <location>
        <begin position="199"/>
        <end position="217"/>
    </location>
</feature>
<feature type="region of interest" description="Disordered" evidence="15">
    <location>
        <begin position="2353"/>
        <end position="2444"/>
    </location>
</feature>
<keyword evidence="6" id="KW-0548">Nucleotidyltransferase</keyword>
<dbReference type="KEGG" id="cvn:111104663"/>
<feature type="compositionally biased region" description="Basic and acidic residues" evidence="15">
    <location>
        <begin position="2194"/>
        <end position="2207"/>
    </location>
</feature>
<dbReference type="PANTHER" id="PTHR45812">
    <property type="entry name" value="DNA POLYMERASE ZETA CATALYTIC SUBUNIT"/>
    <property type="match status" value="1"/>
</dbReference>
<dbReference type="InterPro" id="IPR023211">
    <property type="entry name" value="DNA_pol_palm_dom_sf"/>
</dbReference>
<dbReference type="GO" id="GO:0042276">
    <property type="term" value="P:error-prone translesion synthesis"/>
    <property type="evidence" value="ECO:0007669"/>
    <property type="project" value="TreeGrafter"/>
</dbReference>
<feature type="compositionally biased region" description="Polar residues" evidence="15">
    <location>
        <begin position="3132"/>
        <end position="3142"/>
    </location>
</feature>
<feature type="compositionally biased region" description="Basic and acidic residues" evidence="15">
    <location>
        <begin position="1903"/>
        <end position="1913"/>
    </location>
</feature>
<dbReference type="InterPro" id="IPR043502">
    <property type="entry name" value="DNA/RNA_pol_sf"/>
</dbReference>
<dbReference type="GO" id="GO:0000166">
    <property type="term" value="F:nucleotide binding"/>
    <property type="evidence" value="ECO:0007669"/>
    <property type="project" value="InterPro"/>
</dbReference>
<evidence type="ECO:0000259" key="19">
    <source>
        <dbReference type="Pfam" id="PF24055"/>
    </source>
</evidence>
<dbReference type="InterPro" id="IPR056435">
    <property type="entry name" value="DPOD/Z_N"/>
</dbReference>
<dbReference type="InterPro" id="IPR030559">
    <property type="entry name" value="PolZ_Rev3"/>
</dbReference>
<dbReference type="SMART" id="SM00486">
    <property type="entry name" value="POLBc"/>
    <property type="match status" value="1"/>
</dbReference>
<feature type="compositionally biased region" description="Polar residues" evidence="15">
    <location>
        <begin position="2099"/>
        <end position="2109"/>
    </location>
</feature>
<feature type="compositionally biased region" description="Basic and acidic residues" evidence="15">
    <location>
        <begin position="1884"/>
        <end position="1894"/>
    </location>
</feature>
<dbReference type="InterPro" id="IPR012337">
    <property type="entry name" value="RNaseH-like_sf"/>
</dbReference>
<feature type="compositionally biased region" description="Polar residues" evidence="15">
    <location>
        <begin position="2786"/>
        <end position="2804"/>
    </location>
</feature>
<evidence type="ECO:0000256" key="6">
    <source>
        <dbReference type="ARBA" id="ARBA00022695"/>
    </source>
</evidence>
<name>A0A8B8ASR5_CRAVI</name>
<keyword evidence="7" id="KW-0479">Metal-binding</keyword>
<feature type="domain" description="DNA-directed DNA polymerase family B exonuclease" evidence="17">
    <location>
        <begin position="3465"/>
        <end position="3581"/>
    </location>
</feature>
<feature type="region of interest" description="Disordered" evidence="15">
    <location>
        <begin position="480"/>
        <end position="594"/>
    </location>
</feature>
<dbReference type="PRINTS" id="PR00106">
    <property type="entry name" value="DNAPOLB"/>
</dbReference>
<keyword evidence="8" id="KW-0227">DNA damage</keyword>
<dbReference type="Gene3D" id="3.30.420.10">
    <property type="entry name" value="Ribonuclease H-like superfamily/Ribonuclease H"/>
    <property type="match status" value="1"/>
</dbReference>
<feature type="compositionally biased region" description="Low complexity" evidence="15">
    <location>
        <begin position="1012"/>
        <end position="1024"/>
    </location>
</feature>
<feature type="compositionally biased region" description="Polar residues" evidence="15">
    <location>
        <begin position="1993"/>
        <end position="2010"/>
    </location>
</feature>
<dbReference type="OrthoDB" id="2414538at2759"/>
<dbReference type="SUPFAM" id="SSF53098">
    <property type="entry name" value="Ribonuclease H-like"/>
    <property type="match status" value="1"/>
</dbReference>
<feature type="region of interest" description="Disordered" evidence="15">
    <location>
        <begin position="2154"/>
        <end position="2262"/>
    </location>
</feature>
<feature type="compositionally biased region" description="Basic and acidic residues" evidence="15">
    <location>
        <begin position="2227"/>
        <end position="2247"/>
    </location>
</feature>
<dbReference type="Pfam" id="PF00136">
    <property type="entry name" value="DNA_pol_B"/>
    <property type="match status" value="1"/>
</dbReference>
<feature type="compositionally biased region" description="Low complexity" evidence="15">
    <location>
        <begin position="873"/>
        <end position="933"/>
    </location>
</feature>
<dbReference type="InterPro" id="IPR006172">
    <property type="entry name" value="DNA-dir_DNA_pol_B"/>
</dbReference>
<dbReference type="InterPro" id="IPR042087">
    <property type="entry name" value="DNA_pol_B_thumb"/>
</dbReference>
<feature type="compositionally biased region" description="Polar residues" evidence="15">
    <location>
        <begin position="2529"/>
        <end position="2540"/>
    </location>
</feature>
<dbReference type="GeneID" id="111104663"/>
<feature type="compositionally biased region" description="Low complexity" evidence="15">
    <location>
        <begin position="579"/>
        <end position="594"/>
    </location>
</feature>
<dbReference type="Proteomes" id="UP000694844">
    <property type="component" value="Chromosome 7"/>
</dbReference>
<evidence type="ECO:0000313" key="24">
    <source>
        <dbReference type="RefSeq" id="XP_022294442.1"/>
    </source>
</evidence>
<keyword evidence="10" id="KW-0239">DNA-directed DNA polymerase</keyword>
<feature type="compositionally biased region" description="Basic residues" evidence="15">
    <location>
        <begin position="533"/>
        <end position="542"/>
    </location>
</feature>
<feature type="compositionally biased region" description="Low complexity" evidence="15">
    <location>
        <begin position="1519"/>
        <end position="1533"/>
    </location>
</feature>
<feature type="region of interest" description="Disordered" evidence="15">
    <location>
        <begin position="185"/>
        <end position="217"/>
    </location>
</feature>
<evidence type="ECO:0000256" key="14">
    <source>
        <dbReference type="ARBA" id="ARBA00049244"/>
    </source>
</evidence>
<feature type="compositionally biased region" description="Basic and acidic residues" evidence="15">
    <location>
        <begin position="2769"/>
        <end position="2785"/>
    </location>
</feature>
<evidence type="ECO:0000256" key="5">
    <source>
        <dbReference type="ARBA" id="ARBA00022679"/>
    </source>
</evidence>
<feature type="compositionally biased region" description="Polar residues" evidence="15">
    <location>
        <begin position="3279"/>
        <end position="3297"/>
    </location>
</feature>
<evidence type="ECO:0000256" key="9">
    <source>
        <dbReference type="ARBA" id="ARBA00022833"/>
    </source>
</evidence>
<dbReference type="FunFam" id="3.30.342.10:FF:000002">
    <property type="entry name" value="DNA polymerase zeta catalytic subunit isoform X1"/>
    <property type="match status" value="1"/>
</dbReference>
<feature type="compositionally biased region" description="Basic and acidic residues" evidence="15">
    <location>
        <begin position="511"/>
        <end position="521"/>
    </location>
</feature>
<feature type="compositionally biased region" description="Polar residues" evidence="15">
    <location>
        <begin position="956"/>
        <end position="977"/>
    </location>
</feature>
<feature type="compositionally biased region" description="Low complexity" evidence="15">
    <location>
        <begin position="1191"/>
        <end position="1234"/>
    </location>
</feature>
<feature type="compositionally biased region" description="Basic and acidic residues" evidence="15">
    <location>
        <begin position="2079"/>
        <end position="2097"/>
    </location>
</feature>
<dbReference type="InterPro" id="IPR036397">
    <property type="entry name" value="RNaseH_sf"/>
</dbReference>
<dbReference type="FunFam" id="1.10.132.60:FF:000005">
    <property type="entry name" value="Putative DNA polymerase zeta catalytic subunit"/>
    <property type="match status" value="1"/>
</dbReference>
<gene>
    <name evidence="22 23 24" type="primary">LOC111104663</name>
</gene>
<feature type="compositionally biased region" description="Basic residues" evidence="15">
    <location>
        <begin position="1111"/>
        <end position="1122"/>
    </location>
</feature>
<dbReference type="InterPro" id="IPR056447">
    <property type="entry name" value="REV3_N"/>
</dbReference>
<dbReference type="Pfam" id="PF24065">
    <property type="entry name" value="REV3_N"/>
    <property type="match status" value="1"/>
</dbReference>
<feature type="compositionally biased region" description="Low complexity" evidence="15">
    <location>
        <begin position="830"/>
        <end position="841"/>
    </location>
</feature>
<evidence type="ECO:0000256" key="7">
    <source>
        <dbReference type="ARBA" id="ARBA00022723"/>
    </source>
</evidence>
<dbReference type="EC" id="2.7.7.7" evidence="3"/>
<dbReference type="CDD" id="cd05778">
    <property type="entry name" value="DNA_polB_zeta_exo"/>
    <property type="match status" value="1"/>
</dbReference>
<feature type="region of interest" description="Disordered" evidence="15">
    <location>
        <begin position="824"/>
        <end position="1163"/>
    </location>
</feature>
<dbReference type="Pfam" id="PF14260">
    <property type="entry name" value="zf-C4pol"/>
    <property type="match status" value="1"/>
</dbReference>
<feature type="region of interest" description="Disordered" evidence="15">
    <location>
        <begin position="630"/>
        <end position="762"/>
    </location>
</feature>
<dbReference type="InterPro" id="IPR006134">
    <property type="entry name" value="DNA-dir_DNA_pol_B_multi_dom"/>
</dbReference>
<organism evidence="21 24">
    <name type="scientific">Crassostrea virginica</name>
    <name type="common">Eastern oyster</name>
    <dbReference type="NCBI Taxonomy" id="6565"/>
    <lineage>
        <taxon>Eukaryota</taxon>
        <taxon>Metazoa</taxon>
        <taxon>Spiralia</taxon>
        <taxon>Lophotrochozoa</taxon>
        <taxon>Mollusca</taxon>
        <taxon>Bivalvia</taxon>
        <taxon>Autobranchia</taxon>
        <taxon>Pteriomorphia</taxon>
        <taxon>Ostreida</taxon>
        <taxon>Ostreoidea</taxon>
        <taxon>Ostreidae</taxon>
        <taxon>Crassostrea</taxon>
    </lineage>
</organism>
<evidence type="ECO:0000313" key="21">
    <source>
        <dbReference type="Proteomes" id="UP000694844"/>
    </source>
</evidence>
<keyword evidence="11" id="KW-0408">Iron</keyword>
<feature type="compositionally biased region" description="Polar residues" evidence="15">
    <location>
        <begin position="1558"/>
        <end position="1618"/>
    </location>
</feature>
<dbReference type="GO" id="GO:0016035">
    <property type="term" value="C:zeta DNA polymerase complex"/>
    <property type="evidence" value="ECO:0007669"/>
    <property type="project" value="InterPro"/>
</dbReference>
<dbReference type="GO" id="GO:0003887">
    <property type="term" value="F:DNA-directed DNA polymerase activity"/>
    <property type="evidence" value="ECO:0007669"/>
    <property type="project" value="UniProtKB-KW"/>
</dbReference>
<dbReference type="GO" id="GO:0005634">
    <property type="term" value="C:nucleus"/>
    <property type="evidence" value="ECO:0007669"/>
    <property type="project" value="TreeGrafter"/>
</dbReference>
<feature type="compositionally biased region" description="Basic and acidic residues" evidence="15">
    <location>
        <begin position="2421"/>
        <end position="2430"/>
    </location>
</feature>
<feature type="compositionally biased region" description="Polar residues" evidence="15">
    <location>
        <begin position="1076"/>
        <end position="1089"/>
    </location>
</feature>
<feature type="compositionally biased region" description="Polar residues" evidence="15">
    <location>
        <begin position="2756"/>
        <end position="2766"/>
    </location>
</feature>
<feature type="compositionally biased region" description="Basic residues" evidence="15">
    <location>
        <begin position="1959"/>
        <end position="1972"/>
    </location>
</feature>
<evidence type="ECO:0000313" key="23">
    <source>
        <dbReference type="RefSeq" id="XP_022294441.1"/>
    </source>
</evidence>
<feature type="compositionally biased region" description="Basic and acidic residues" evidence="15">
    <location>
        <begin position="2059"/>
        <end position="2070"/>
    </location>
</feature>
<feature type="domain" description="DNA polymerase delta/zeta catalytic subunit N-terminal" evidence="19">
    <location>
        <begin position="56"/>
        <end position="132"/>
    </location>
</feature>
<dbReference type="Gene3D" id="1.10.287.690">
    <property type="entry name" value="Helix hairpin bin"/>
    <property type="match status" value="1"/>
</dbReference>
<dbReference type="PROSITE" id="PS00116">
    <property type="entry name" value="DNA_POLYMERASE_B"/>
    <property type="match status" value="1"/>
</dbReference>
<feature type="region of interest" description="Disordered" evidence="15">
    <location>
        <begin position="2718"/>
        <end position="2884"/>
    </location>
</feature>
<feature type="region of interest" description="Disordered" evidence="15">
    <location>
        <begin position="3006"/>
        <end position="3054"/>
    </location>
</feature>
<evidence type="ECO:0000256" key="8">
    <source>
        <dbReference type="ARBA" id="ARBA00022763"/>
    </source>
</evidence>
<feature type="compositionally biased region" description="Basic residues" evidence="15">
    <location>
        <begin position="2362"/>
        <end position="2372"/>
    </location>
</feature>
<evidence type="ECO:0000256" key="3">
    <source>
        <dbReference type="ARBA" id="ARBA00012417"/>
    </source>
</evidence>
<feature type="region of interest" description="Disordered" evidence="15">
    <location>
        <begin position="290"/>
        <end position="314"/>
    </location>
</feature>
<comment type="similarity">
    <text evidence="2">Belongs to the DNA polymerase type-B family.</text>
</comment>
<feature type="compositionally biased region" description="Basic and acidic residues" evidence="15">
    <location>
        <begin position="2385"/>
        <end position="2399"/>
    </location>
</feature>
<keyword evidence="9" id="KW-0862">Zinc</keyword>
<feature type="compositionally biased region" description="Low complexity" evidence="15">
    <location>
        <begin position="1032"/>
        <end position="1047"/>
    </location>
</feature>
<evidence type="ECO:0000256" key="13">
    <source>
        <dbReference type="ARBA" id="ARBA00023204"/>
    </source>
</evidence>
<feature type="compositionally biased region" description="Polar residues" evidence="15">
    <location>
        <begin position="850"/>
        <end position="872"/>
    </location>
</feature>
<evidence type="ECO:0000313" key="22">
    <source>
        <dbReference type="RefSeq" id="XP_022294440.1"/>
    </source>
</evidence>
<feature type="region of interest" description="Disordered" evidence="15">
    <location>
        <begin position="1177"/>
        <end position="1275"/>
    </location>
</feature>
<comment type="cofactor">
    <cofactor evidence="1">
        <name>[4Fe-4S] cluster</name>
        <dbReference type="ChEBI" id="CHEBI:49883"/>
    </cofactor>
</comment>
<feature type="compositionally biased region" description="Low complexity" evidence="15">
    <location>
        <begin position="3163"/>
        <end position="3173"/>
    </location>
</feature>
<feature type="compositionally biased region" description="Polar residues" evidence="15">
    <location>
        <begin position="3389"/>
        <end position="3403"/>
    </location>
</feature>
<keyword evidence="12" id="KW-0411">Iron-sulfur</keyword>
<evidence type="ECO:0000256" key="15">
    <source>
        <dbReference type="SAM" id="MobiDB-lite"/>
    </source>
</evidence>
<feature type="domain" description="DNA polymerase zeta catalytic subunit N-terminal" evidence="20">
    <location>
        <begin position="1"/>
        <end position="55"/>
    </location>
</feature>
<evidence type="ECO:0000259" key="18">
    <source>
        <dbReference type="Pfam" id="PF14260"/>
    </source>
</evidence>
<feature type="region of interest" description="Disordered" evidence="15">
    <location>
        <begin position="1877"/>
        <end position="2109"/>
    </location>
</feature>
<evidence type="ECO:0000256" key="12">
    <source>
        <dbReference type="ARBA" id="ARBA00023014"/>
    </source>
</evidence>
<feature type="compositionally biased region" description="Basic and acidic residues" evidence="15">
    <location>
        <begin position="2827"/>
        <end position="2836"/>
    </location>
</feature>
<reference evidence="22 23" key="1">
    <citation type="submission" date="2025-04" db="UniProtKB">
        <authorList>
            <consortium name="RefSeq"/>
        </authorList>
    </citation>
    <scope>IDENTIFICATION</scope>
    <source>
        <tissue evidence="22 23">Whole sample</tissue>
    </source>
</reference>
<dbReference type="InterPro" id="IPR017964">
    <property type="entry name" value="DNA-dir_DNA_pol_B_CS"/>
</dbReference>
<evidence type="ECO:0000256" key="2">
    <source>
        <dbReference type="ARBA" id="ARBA00005755"/>
    </source>
</evidence>
<feature type="compositionally biased region" description="Basic residues" evidence="15">
    <location>
        <begin position="2248"/>
        <end position="2259"/>
    </location>
</feature>
<feature type="compositionally biased region" description="Low complexity" evidence="15">
    <location>
        <begin position="2216"/>
        <end position="2226"/>
    </location>
</feature>
<feature type="compositionally biased region" description="Polar residues" evidence="15">
    <location>
        <begin position="1266"/>
        <end position="1275"/>
    </location>
</feature>
<dbReference type="RefSeq" id="XP_022294440.1">
    <property type="nucleotide sequence ID" value="XM_022438732.1"/>
</dbReference>
<feature type="compositionally biased region" description="Polar residues" evidence="15">
    <location>
        <begin position="1048"/>
        <end position="1067"/>
    </location>
</feature>
<dbReference type="Gene3D" id="3.30.342.10">
    <property type="entry name" value="DNA Polymerase, chain B, domain 1"/>
    <property type="match status" value="1"/>
</dbReference>
<protein>
    <recommendedName>
        <fullName evidence="4">DNA polymerase zeta catalytic subunit</fullName>
        <ecNumber evidence="3">2.7.7.7</ecNumber>
    </recommendedName>
</protein>
<keyword evidence="21" id="KW-1185">Reference proteome</keyword>
<dbReference type="FunFam" id="1.10.287.690:FF:000002">
    <property type="entry name" value="DNA polymerase zeta"/>
    <property type="match status" value="1"/>
</dbReference>
<feature type="compositionally biased region" description="Basic residues" evidence="15">
    <location>
        <begin position="2868"/>
        <end position="2879"/>
    </location>
</feature>
<dbReference type="SUPFAM" id="SSF81995">
    <property type="entry name" value="beta-sandwich domain of Sec23/24"/>
    <property type="match status" value="1"/>
</dbReference>
<dbReference type="PANTHER" id="PTHR45812:SF1">
    <property type="entry name" value="DNA POLYMERASE ZETA CATALYTIC SUBUNIT"/>
    <property type="match status" value="1"/>
</dbReference>
<feature type="region of interest" description="Disordered" evidence="15">
    <location>
        <begin position="3098"/>
        <end position="3187"/>
    </location>
</feature>
<dbReference type="Pfam" id="PF24055">
    <property type="entry name" value="POL3_N"/>
    <property type="match status" value="1"/>
</dbReference>
<evidence type="ECO:0000256" key="11">
    <source>
        <dbReference type="ARBA" id="ARBA00023004"/>
    </source>
</evidence>
<dbReference type="Gene3D" id="1.10.132.60">
    <property type="entry name" value="DNA polymerase family B, C-terminal domain"/>
    <property type="match status" value="1"/>
</dbReference>
<feature type="domain" description="DNA-directed DNA polymerase family B multifunctional" evidence="16">
    <location>
        <begin position="3647"/>
        <end position="4098"/>
    </location>
</feature>
<dbReference type="RefSeq" id="XP_022294442.1">
    <property type="nucleotide sequence ID" value="XM_022438734.1"/>
</dbReference>
<keyword evidence="5" id="KW-0808">Transferase</keyword>
<dbReference type="FunFam" id="3.30.420.10:FF:000024">
    <property type="entry name" value="DNA polymerase zeta catalytic subunit"/>
    <property type="match status" value="1"/>
</dbReference>
<dbReference type="GO" id="GO:0003677">
    <property type="term" value="F:DNA binding"/>
    <property type="evidence" value="ECO:0007669"/>
    <property type="project" value="InterPro"/>
</dbReference>
<feature type="region of interest" description="Disordered" evidence="15">
    <location>
        <begin position="1465"/>
        <end position="1638"/>
    </location>
</feature>
<dbReference type="CDD" id="cd05534">
    <property type="entry name" value="POLBc_zeta"/>
    <property type="match status" value="1"/>
</dbReference>
<feature type="region of interest" description="Disordered" evidence="15">
    <location>
        <begin position="3379"/>
        <end position="3452"/>
    </location>
</feature>
<dbReference type="Pfam" id="PF03104">
    <property type="entry name" value="DNA_pol_B_exo1"/>
    <property type="match status" value="1"/>
</dbReference>
<evidence type="ECO:0000256" key="1">
    <source>
        <dbReference type="ARBA" id="ARBA00001966"/>
    </source>
</evidence>
<dbReference type="RefSeq" id="XP_022294441.1">
    <property type="nucleotide sequence ID" value="XM_022438733.1"/>
</dbReference>
<feature type="compositionally biased region" description="Polar residues" evidence="15">
    <location>
        <begin position="2154"/>
        <end position="2185"/>
    </location>
</feature>
<feature type="compositionally biased region" description="Acidic residues" evidence="15">
    <location>
        <begin position="2039"/>
        <end position="2048"/>
    </location>
</feature>
<evidence type="ECO:0000259" key="16">
    <source>
        <dbReference type="Pfam" id="PF00136"/>
    </source>
</evidence>
<feature type="region of interest" description="Disordered" evidence="15">
    <location>
        <begin position="2518"/>
        <end position="2548"/>
    </location>
</feature>
<evidence type="ECO:0000259" key="17">
    <source>
        <dbReference type="Pfam" id="PF03104"/>
    </source>
</evidence>
<feature type="compositionally biased region" description="Acidic residues" evidence="15">
    <location>
        <begin position="2405"/>
        <end position="2420"/>
    </location>
</feature>
<feature type="compositionally biased region" description="Polar residues" evidence="15">
    <location>
        <begin position="3215"/>
        <end position="3225"/>
    </location>
</feature>
<evidence type="ECO:0000256" key="10">
    <source>
        <dbReference type="ARBA" id="ARBA00022932"/>
    </source>
</evidence>
<dbReference type="GO" id="GO:0046872">
    <property type="term" value="F:metal ion binding"/>
    <property type="evidence" value="ECO:0007669"/>
    <property type="project" value="UniProtKB-KW"/>
</dbReference>
<feature type="compositionally biased region" description="Polar residues" evidence="15">
    <location>
        <begin position="553"/>
        <end position="577"/>
    </location>
</feature>
<evidence type="ECO:0000259" key="20">
    <source>
        <dbReference type="Pfam" id="PF24065"/>
    </source>
</evidence>
<comment type="catalytic activity">
    <reaction evidence="14">
        <text>DNA(n) + a 2'-deoxyribonucleoside 5'-triphosphate = DNA(n+1) + diphosphate</text>
        <dbReference type="Rhea" id="RHEA:22508"/>
        <dbReference type="Rhea" id="RHEA-COMP:17339"/>
        <dbReference type="Rhea" id="RHEA-COMP:17340"/>
        <dbReference type="ChEBI" id="CHEBI:33019"/>
        <dbReference type="ChEBI" id="CHEBI:61560"/>
        <dbReference type="ChEBI" id="CHEBI:173112"/>
        <dbReference type="EC" id="2.7.7.7"/>
    </reaction>
</comment>
<feature type="compositionally biased region" description="Basic and acidic residues" evidence="15">
    <location>
        <begin position="978"/>
        <end position="992"/>
    </location>
</feature>
<feature type="compositionally biased region" description="Low complexity" evidence="15">
    <location>
        <begin position="1245"/>
        <end position="1255"/>
    </location>
</feature>